<feature type="domain" description="ABC transporter" evidence="7">
    <location>
        <begin position="2"/>
        <end position="228"/>
    </location>
</feature>
<evidence type="ECO:0000256" key="2">
    <source>
        <dbReference type="ARBA" id="ARBA00022448"/>
    </source>
</evidence>
<comment type="caution">
    <text evidence="8">The sequence shown here is derived from an EMBL/GenBank/DDBJ whole genome shotgun (WGS) entry which is preliminary data.</text>
</comment>
<dbReference type="InterPro" id="IPR003439">
    <property type="entry name" value="ABC_transporter-like_ATP-bd"/>
</dbReference>
<dbReference type="PROSITE" id="PS50893">
    <property type="entry name" value="ABC_TRANSPORTER_2"/>
    <property type="match status" value="1"/>
</dbReference>
<feature type="transmembrane region" description="Helical" evidence="6">
    <location>
        <begin position="775"/>
        <end position="802"/>
    </location>
</feature>
<evidence type="ECO:0000256" key="5">
    <source>
        <dbReference type="SAM" id="MobiDB-lite"/>
    </source>
</evidence>
<sequence length="930" mass="90622">MIQATGLTSTPRRNRPPVVDDLTFEAPPGRVTALFGGPGAGKTSALRLLLQLDRGHGAVFFRGRPLHRIRRPAREIGVLLEDVPGHPGRTARGHLRMLGAAVGVPAARADAVLDAVGLTELADERIGDLAAGMERRLGLATALLGDPHTLVLDAPTRGLSTRETVWMHGLLRQFAGKGGAVLVTDRDPENVTRLADQVLTLEGGRLIADQPVEEFARTRLRPRVAVLSPVAGRLAAVLEEEAGAAEPAVQPPCPPGAEAGEADKGKAAAASGVEPLSGTGAGEGSGPRAHRASEAGASVEGPEPEAAAGGEAQVGASAPAGGESAAGEPGARADHGTASPGAAAADGAAGEGVAEGGSGVATGSAPRSAQSRAADAAPVAGPASAGGPAPAAAPASAVGPAPAAASASAAGPGSVAVPAPAADAMPSAGPGPVPAPVADSAPAATSACAAASGSAVGSDSVAVPAPAADAMPAAGSVPGATSGPATGPTPAAVPVPAVDSAPAAMSACAAASGSAVGSDSVLVPTPAADAMPAAGHMPAATPGPATGPASVAVPAPAADPAGADGPAPAAVSASAPGSASAGGSAPAAVPVAVSAPAAGAPGGGRLSVVREDETRISVYGLSCAAVGETAYRHGIVVHRLVEETADLGPRAVGGDTAARDPRATPPRALPRLPLPGPAWPLRYELRRATGVRTGWLIAVAALVASLLGSVLLARAGGAGELHRITGWPTDVPLPPVAIAAGLLGALSFGEEFRYPALAPARDTVPRRLGLLMAKFLVCAVGALLLCFAVLALDGAALLLLVGGDAVPLPGDWPLLMASVCALAVGSSWAGLMAAAVFRSTALGLATLLAVPILAVPVVQRALAEPSVRSLVGLPHRLRAEALDQPHSMVDRLLALALRLASQPVGQALVLSLAVLLCAYALTGLRGRARQ</sequence>
<name>A0ABN3G072_9ACTN</name>
<feature type="compositionally biased region" description="Gly residues" evidence="5">
    <location>
        <begin position="349"/>
        <end position="360"/>
    </location>
</feature>
<feature type="compositionally biased region" description="Low complexity" evidence="5">
    <location>
        <begin position="294"/>
        <end position="348"/>
    </location>
</feature>
<reference evidence="8 9" key="1">
    <citation type="journal article" date="2019" name="Int. J. Syst. Evol. Microbiol.">
        <title>The Global Catalogue of Microorganisms (GCM) 10K type strain sequencing project: providing services to taxonomists for standard genome sequencing and annotation.</title>
        <authorList>
            <consortium name="The Broad Institute Genomics Platform"/>
            <consortium name="The Broad Institute Genome Sequencing Center for Infectious Disease"/>
            <person name="Wu L."/>
            <person name="Ma J."/>
        </authorList>
    </citation>
    <scope>NUCLEOTIDE SEQUENCE [LARGE SCALE GENOMIC DNA]</scope>
    <source>
        <strain evidence="8 9">JCM 4316</strain>
    </source>
</reference>
<proteinExistence type="inferred from homology"/>
<feature type="region of interest" description="Disordered" evidence="5">
    <location>
        <begin position="244"/>
        <end position="416"/>
    </location>
</feature>
<feature type="transmembrane region" description="Helical" evidence="6">
    <location>
        <begin position="694"/>
        <end position="713"/>
    </location>
</feature>
<feature type="transmembrane region" description="Helical" evidence="6">
    <location>
        <begin position="904"/>
        <end position="924"/>
    </location>
</feature>
<keyword evidence="6" id="KW-1133">Transmembrane helix</keyword>
<evidence type="ECO:0000256" key="3">
    <source>
        <dbReference type="ARBA" id="ARBA00022741"/>
    </source>
</evidence>
<evidence type="ECO:0000256" key="4">
    <source>
        <dbReference type="ARBA" id="ARBA00022840"/>
    </source>
</evidence>
<dbReference type="InterPro" id="IPR003593">
    <property type="entry name" value="AAA+_ATPase"/>
</dbReference>
<evidence type="ECO:0000256" key="6">
    <source>
        <dbReference type="SAM" id="Phobius"/>
    </source>
</evidence>
<dbReference type="SMART" id="SM00382">
    <property type="entry name" value="AAA"/>
    <property type="match status" value="1"/>
</dbReference>
<keyword evidence="6" id="KW-0472">Membrane</keyword>
<evidence type="ECO:0000259" key="7">
    <source>
        <dbReference type="PROSITE" id="PS50893"/>
    </source>
</evidence>
<organism evidence="8 9">
    <name type="scientific">Streptomyces cuspidosporus</name>
    <dbReference type="NCBI Taxonomy" id="66882"/>
    <lineage>
        <taxon>Bacteria</taxon>
        <taxon>Bacillati</taxon>
        <taxon>Actinomycetota</taxon>
        <taxon>Actinomycetes</taxon>
        <taxon>Kitasatosporales</taxon>
        <taxon>Streptomycetaceae</taxon>
        <taxon>Streptomyces</taxon>
    </lineage>
</organism>
<dbReference type="Proteomes" id="UP001500253">
    <property type="component" value="Unassembled WGS sequence"/>
</dbReference>
<dbReference type="SUPFAM" id="SSF52540">
    <property type="entry name" value="P-loop containing nucleoside triphosphate hydrolases"/>
    <property type="match status" value="1"/>
</dbReference>
<evidence type="ECO:0000313" key="9">
    <source>
        <dbReference type="Proteomes" id="UP001500253"/>
    </source>
</evidence>
<evidence type="ECO:0000313" key="8">
    <source>
        <dbReference type="EMBL" id="GAA2341385.1"/>
    </source>
</evidence>
<keyword evidence="2" id="KW-0813">Transport</keyword>
<feature type="compositionally biased region" description="Low complexity" evidence="5">
    <location>
        <begin position="373"/>
        <end position="416"/>
    </location>
</feature>
<keyword evidence="4" id="KW-0067">ATP-binding</keyword>
<protein>
    <recommendedName>
        <fullName evidence="7">ABC transporter domain-containing protein</fullName>
    </recommendedName>
</protein>
<dbReference type="Gene3D" id="3.40.50.300">
    <property type="entry name" value="P-loop containing nucleotide triphosphate hydrolases"/>
    <property type="match status" value="1"/>
</dbReference>
<comment type="similarity">
    <text evidence="1">Belongs to the ABC transporter superfamily.</text>
</comment>
<gene>
    <name evidence="8" type="ORF">GCM10010246_28150</name>
</gene>
<dbReference type="PANTHER" id="PTHR43335:SF4">
    <property type="entry name" value="ABC TRANSPORTER, ATP-BINDING PROTEIN"/>
    <property type="match status" value="1"/>
</dbReference>
<accession>A0ABN3G072</accession>
<dbReference type="RefSeq" id="WP_346174810.1">
    <property type="nucleotide sequence ID" value="NZ_BAAASD010000009.1"/>
</dbReference>
<feature type="transmembrane region" description="Helical" evidence="6">
    <location>
        <begin position="844"/>
        <end position="863"/>
    </location>
</feature>
<keyword evidence="3" id="KW-0547">Nucleotide-binding</keyword>
<feature type="region of interest" description="Disordered" evidence="5">
    <location>
        <begin position="534"/>
        <end position="586"/>
    </location>
</feature>
<dbReference type="EMBL" id="BAAASD010000009">
    <property type="protein sequence ID" value="GAA2341385.1"/>
    <property type="molecule type" value="Genomic_DNA"/>
</dbReference>
<dbReference type="InterPro" id="IPR027417">
    <property type="entry name" value="P-loop_NTPase"/>
</dbReference>
<feature type="region of interest" description="Disordered" evidence="5">
    <location>
        <begin position="649"/>
        <end position="671"/>
    </location>
</feature>
<dbReference type="Pfam" id="PF00005">
    <property type="entry name" value="ABC_tran"/>
    <property type="match status" value="1"/>
</dbReference>
<keyword evidence="6" id="KW-0812">Transmembrane</keyword>
<dbReference type="PANTHER" id="PTHR43335">
    <property type="entry name" value="ABC TRANSPORTER, ATP-BINDING PROTEIN"/>
    <property type="match status" value="1"/>
</dbReference>
<evidence type="ECO:0000256" key="1">
    <source>
        <dbReference type="ARBA" id="ARBA00005417"/>
    </source>
</evidence>
<feature type="transmembrane region" description="Helical" evidence="6">
    <location>
        <begin position="814"/>
        <end position="837"/>
    </location>
</feature>
<keyword evidence="9" id="KW-1185">Reference proteome</keyword>